<dbReference type="SUPFAM" id="SSF51338">
    <property type="entry name" value="Composite domain of metallo-dependent hydrolases"/>
    <property type="match status" value="1"/>
</dbReference>
<dbReference type="Proteomes" id="UP000231564">
    <property type="component" value="Chromosome MARIT"/>
</dbReference>
<dbReference type="Pfam" id="PF01979">
    <property type="entry name" value="Amidohydro_1"/>
    <property type="match status" value="1"/>
</dbReference>
<name>A0A2H1EAB5_9FLAO</name>
<dbReference type="GO" id="GO:0016810">
    <property type="term" value="F:hydrolase activity, acting on carbon-nitrogen (but not peptide) bonds"/>
    <property type="evidence" value="ECO:0007669"/>
    <property type="project" value="InterPro"/>
</dbReference>
<dbReference type="KEGG" id="tmar:MARIT_1747"/>
<evidence type="ECO:0000313" key="2">
    <source>
        <dbReference type="EMBL" id="SFZ82773.1"/>
    </source>
</evidence>
<evidence type="ECO:0000259" key="1">
    <source>
        <dbReference type="Pfam" id="PF01979"/>
    </source>
</evidence>
<protein>
    <submittedName>
        <fullName evidence="2">Amidohydrolase family protein</fullName>
    </submittedName>
</protein>
<accession>A0A2H1EAB5</accession>
<dbReference type="InterPro" id="IPR011059">
    <property type="entry name" value="Metal-dep_hydrolase_composite"/>
</dbReference>
<dbReference type="AlphaFoldDB" id="A0A2H1EAB5"/>
<keyword evidence="2" id="KW-0378">Hydrolase</keyword>
<reference evidence="2 3" key="1">
    <citation type="submission" date="2016-11" db="EMBL/GenBank/DDBJ databases">
        <authorList>
            <person name="Jaros S."/>
            <person name="Januszkiewicz K."/>
            <person name="Wedrychowicz H."/>
        </authorList>
    </citation>
    <scope>NUCLEOTIDE SEQUENCE [LARGE SCALE GENOMIC DNA]</scope>
    <source>
        <strain evidence="2">NCIMB 2154T</strain>
    </source>
</reference>
<dbReference type="RefSeq" id="WP_100211272.1">
    <property type="nucleotide sequence ID" value="NZ_CP138495.1"/>
</dbReference>
<dbReference type="STRING" id="1349785.GCA_000509405_02271"/>
<dbReference type="SUPFAM" id="SSF51556">
    <property type="entry name" value="Metallo-dependent hydrolases"/>
    <property type="match status" value="1"/>
</dbReference>
<proteinExistence type="predicted"/>
<keyword evidence="3" id="KW-1185">Reference proteome</keyword>
<dbReference type="InterPro" id="IPR032466">
    <property type="entry name" value="Metal_Hydrolase"/>
</dbReference>
<organism evidence="2 3">
    <name type="scientific">Tenacibaculum maritimum NCIMB 2154</name>
    <dbReference type="NCBI Taxonomy" id="1349785"/>
    <lineage>
        <taxon>Bacteria</taxon>
        <taxon>Pseudomonadati</taxon>
        <taxon>Bacteroidota</taxon>
        <taxon>Flavobacteriia</taxon>
        <taxon>Flavobacteriales</taxon>
        <taxon>Flavobacteriaceae</taxon>
        <taxon>Tenacibaculum</taxon>
    </lineage>
</organism>
<evidence type="ECO:0000313" key="3">
    <source>
        <dbReference type="Proteomes" id="UP000231564"/>
    </source>
</evidence>
<dbReference type="Gene3D" id="3.20.20.140">
    <property type="entry name" value="Metal-dependent hydrolases"/>
    <property type="match status" value="1"/>
</dbReference>
<dbReference type="InterPro" id="IPR051781">
    <property type="entry name" value="Metallo-dep_Hydrolase"/>
</dbReference>
<feature type="domain" description="Amidohydrolase-related" evidence="1">
    <location>
        <begin position="332"/>
        <end position="400"/>
    </location>
</feature>
<dbReference type="GeneID" id="47723253"/>
<dbReference type="InterPro" id="IPR006680">
    <property type="entry name" value="Amidohydro-rel"/>
</dbReference>
<dbReference type="PANTHER" id="PTHR43135:SF3">
    <property type="entry name" value="ALPHA-D-RIBOSE 1-METHYLPHOSPHONATE 5-TRIPHOSPHATE DIPHOSPHATASE"/>
    <property type="match status" value="1"/>
</dbReference>
<dbReference type="PANTHER" id="PTHR43135">
    <property type="entry name" value="ALPHA-D-RIBOSE 1-METHYLPHOSPHONATE 5-TRIPHOSPHATE DIPHOSPHATASE"/>
    <property type="match status" value="1"/>
</dbReference>
<sequence length="430" mass="48042">MKNHIFILLYFFLINHSNSQQVPAPQQSNDYSIEGGIAHLGNGKIIENSLIIISKGKIHFIGSNKTKIARQGTVINAKNKHIYPGFIAANTTLGLGEIDAVKASRDEKEIGTLNPHIRSIIAYNAESRIIETMRPNGVLIAQTTPRGGLISGTSSIVQLDAWNWEDAILKQDDAIHVNWPSGITYTGKWWMGEPRIAKSNTKYIETIKELTSYFEKAKNYLKGSKFPKNLPFEALKGLFINSQKLFIHVDGEREIVDAITFSRKQGIRNMVIVRGKEAYKVSDLLLKYKIPVILERAHRLPPTEDDDYDLPFKSAKILADKGILVGLGMGGEMERMSTRNLPFYAGTYAAYGLGKEEALKMITANNAKILGISDMVGTLEKGKDATLFISKGDALDMRTNKISFAFINGRKISLESHQTALWKRYSDKHK</sequence>
<gene>
    <name evidence="2" type="ORF">MARIT_1747</name>
</gene>
<dbReference type="EMBL" id="LT634361">
    <property type="protein sequence ID" value="SFZ82773.1"/>
    <property type="molecule type" value="Genomic_DNA"/>
</dbReference>
<dbReference type="OrthoDB" id="783596at2"/>